<evidence type="ECO:0000313" key="5">
    <source>
        <dbReference type="Proteomes" id="UP001197093"/>
    </source>
</evidence>
<dbReference type="InterPro" id="IPR027417">
    <property type="entry name" value="P-loop_NTPase"/>
</dbReference>
<name>A0AAD4ERV8_9PEZI</name>
<dbReference type="AlphaFoldDB" id="A0AAD4ERV8"/>
<feature type="compositionally biased region" description="Acidic residues" evidence="2">
    <location>
        <begin position="966"/>
        <end position="1001"/>
    </location>
</feature>
<evidence type="ECO:0000313" key="4">
    <source>
        <dbReference type="EMBL" id="KAG7286070.1"/>
    </source>
</evidence>
<accession>A0AAD4ERV8</accession>
<dbReference type="PANTHER" id="PTHR36681">
    <property type="entry name" value="NUCLEAR GTPASE, GERMINAL CENTER-ASSOCIATED, TANDEM DUPLICATE 3"/>
    <property type="match status" value="1"/>
</dbReference>
<feature type="coiled-coil region" evidence="1">
    <location>
        <begin position="397"/>
        <end position="431"/>
    </location>
</feature>
<sequence length="1001" mass="112331">MRPIKSEHEARARALAQGNSEFAWNNSGGRDLYTRVSLKQQAVDDAFGYAQQIRDQLKEGIESVRPDQTVAFDLMGGNEICAWMEEMAELEDQNRGLEILVGVAGATGAGKTSLLNALLEYPELLPSSSTEAATATVCRIAWNHDNTEGHEFRADVKFRSREAVLKELNEVLTAVKDRKDLREQEFENEDERIEAIEELTNIISRGISKVCAVWNLDEGEIEDTAHTVESVLADNDQVEDILNKEFTIYSSDPDEFATEVKPFLDSTPTPEGIVAWPLIEEVRIYVKSEILRHGIVLVDLPGLSDMVEDRSAVAESYYQNLSVTAIVTPAIRAVDEKTGVKLMGTYQELRMQLDGKFNKDSFCVVVSKIDDMDCDSFCKGSREARQDARLQVEAAEIKSLSDRSKETYKEMRMAERRLDLLTRKCAVLKGKIDASKRGDENKRKRAAKLRTKRTALMKERTKLLTVRKNLSSDAAQHDRSLATLESRRKYTCVGIRNRYIKKRIQMDFARRQKKLTRLAEHDRHKYDGSVEVFPVCAAAFRDLLKDKKPMPGFPSKLYTGVPRLRQWLTEAVLLYREEHLDSVLLGLQRLHDGIRCWSDDNSRGTVCFSRTEVQSLLKSSHDKYQAMITGALEHGAKELKKLSPLRSNNEKRTSYRSLAVQAASRWVYKFPDDLNSTKKMTWMTYQAILKKDGGPFQSNGDGRPFYDFPLALGTPFLESLREDWLEFFQVELPKMEAPLTAKVAEIWAQYLNEVRNHILDTAPDIVPYFDSTIKTLENIKTELCEKISALIKALSDNASAMHPRFIDSLRGGLAPLFIDALKVTGKGHFTARQARLRESVSAQSPTLLTTAHARLEAAYKAHTARLPAAFHALVRAAFRQSTTHINLLLNNLQAHVSVGRDRTVLDRKVRLQKGVKAVALAWGAVWRSPVCFVEGGGGGGEDGDGDGGVGGGRREACEIPGVFVEEVNEDNRYEEDGEGSGEDGSDGDSDMEEDGSDMDEE</sequence>
<gene>
    <name evidence="4" type="ORF">NEMBOFW57_008373</name>
</gene>
<feature type="region of interest" description="Disordered" evidence="2">
    <location>
        <begin position="935"/>
        <end position="1001"/>
    </location>
</feature>
<dbReference type="Proteomes" id="UP001197093">
    <property type="component" value="Unassembled WGS sequence"/>
</dbReference>
<dbReference type="Gene3D" id="3.40.50.300">
    <property type="entry name" value="P-loop containing nucleotide triphosphate hydrolases"/>
    <property type="match status" value="1"/>
</dbReference>
<reference evidence="4" key="1">
    <citation type="submission" date="2023-02" db="EMBL/GenBank/DDBJ databases">
        <authorList>
            <person name="Palmer J.M."/>
        </authorList>
    </citation>
    <scope>NUCLEOTIDE SEQUENCE</scope>
    <source>
        <strain evidence="4">FW57</strain>
    </source>
</reference>
<dbReference type="SUPFAM" id="SSF52540">
    <property type="entry name" value="P-loop containing nucleoside triphosphate hydrolases"/>
    <property type="match status" value="1"/>
</dbReference>
<organism evidence="4 5">
    <name type="scientific">Staphylotrichum longicolle</name>
    <dbReference type="NCBI Taxonomy" id="669026"/>
    <lineage>
        <taxon>Eukaryota</taxon>
        <taxon>Fungi</taxon>
        <taxon>Dikarya</taxon>
        <taxon>Ascomycota</taxon>
        <taxon>Pezizomycotina</taxon>
        <taxon>Sordariomycetes</taxon>
        <taxon>Sordariomycetidae</taxon>
        <taxon>Sordariales</taxon>
        <taxon>Chaetomiaceae</taxon>
        <taxon>Staphylotrichum</taxon>
    </lineage>
</organism>
<proteinExistence type="predicted"/>
<dbReference type="EMBL" id="JAHCVI010000004">
    <property type="protein sequence ID" value="KAG7286070.1"/>
    <property type="molecule type" value="Genomic_DNA"/>
</dbReference>
<comment type="caution">
    <text evidence="4">The sequence shown here is derived from an EMBL/GenBank/DDBJ whole genome shotgun (WGS) entry which is preliminary data.</text>
</comment>
<dbReference type="Pfam" id="PF00350">
    <property type="entry name" value="Dynamin_N"/>
    <property type="match status" value="1"/>
</dbReference>
<dbReference type="PANTHER" id="PTHR36681:SF3">
    <property type="entry name" value="NUCLEAR GTPASE, GERMINAL CENTER-ASSOCIATED, TANDEM DUPLICATE 3"/>
    <property type="match status" value="1"/>
</dbReference>
<keyword evidence="1" id="KW-0175">Coiled coil</keyword>
<dbReference type="InterPro" id="IPR045063">
    <property type="entry name" value="Dynamin_N"/>
</dbReference>
<evidence type="ECO:0000256" key="1">
    <source>
        <dbReference type="SAM" id="Coils"/>
    </source>
</evidence>
<feature type="domain" description="Dynamin N-terminal" evidence="3">
    <location>
        <begin position="101"/>
        <end position="339"/>
    </location>
</feature>
<protein>
    <recommendedName>
        <fullName evidence="3">Dynamin N-terminal domain-containing protein</fullName>
    </recommendedName>
</protein>
<feature type="compositionally biased region" description="Gly residues" evidence="2">
    <location>
        <begin position="935"/>
        <end position="951"/>
    </location>
</feature>
<evidence type="ECO:0000259" key="3">
    <source>
        <dbReference type="Pfam" id="PF00350"/>
    </source>
</evidence>
<keyword evidence="5" id="KW-1185">Reference proteome</keyword>
<evidence type="ECO:0000256" key="2">
    <source>
        <dbReference type="SAM" id="MobiDB-lite"/>
    </source>
</evidence>